<reference evidence="3" key="1">
    <citation type="submission" date="2020-06" db="EMBL/GenBank/DDBJ databases">
        <title>Draft genome sequences of strains closely related to Aspergillus parafelis and Aspergillus hiratsukae.</title>
        <authorList>
            <person name="Dos Santos R.A.C."/>
            <person name="Rivero-Menendez O."/>
            <person name="Steenwyk J.L."/>
            <person name="Mead M.E."/>
            <person name="Goldman G.H."/>
            <person name="Alastruey-Izquierdo A."/>
            <person name="Rokas A."/>
        </authorList>
    </citation>
    <scope>NUCLEOTIDE SEQUENCE</scope>
    <source>
        <strain evidence="2">CNM-CM5793</strain>
        <strain evidence="3">CNM-CM6106</strain>
    </source>
</reference>
<name>A0A8H6UNC4_9EURO</name>
<accession>A0A8H6UNC4</accession>
<comment type="caution">
    <text evidence="3">The sequence shown here is derived from an EMBL/GenBank/DDBJ whole genome shotgun (WGS) entry which is preliminary data.</text>
</comment>
<keyword evidence="1" id="KW-0732">Signal</keyword>
<gene>
    <name evidence="2" type="ORF">CNMCM5793_008400</name>
    <name evidence="3" type="ORF">CNMCM6106_004570</name>
</gene>
<dbReference type="Proteomes" id="UP000630445">
    <property type="component" value="Unassembled WGS sequence"/>
</dbReference>
<protein>
    <submittedName>
        <fullName evidence="3">Uncharacterized protein</fullName>
    </submittedName>
</protein>
<evidence type="ECO:0000313" key="5">
    <source>
        <dbReference type="Proteomes" id="UP000662466"/>
    </source>
</evidence>
<keyword evidence="4" id="KW-1185">Reference proteome</keyword>
<dbReference type="AlphaFoldDB" id="A0A8H6UNC4"/>
<proteinExistence type="predicted"/>
<evidence type="ECO:0000313" key="4">
    <source>
        <dbReference type="Proteomes" id="UP000630445"/>
    </source>
</evidence>
<evidence type="ECO:0000313" key="2">
    <source>
        <dbReference type="EMBL" id="KAF7118775.1"/>
    </source>
</evidence>
<feature type="signal peptide" evidence="1">
    <location>
        <begin position="1"/>
        <end position="21"/>
    </location>
</feature>
<dbReference type="EMBL" id="JACBAD010002059">
    <property type="protein sequence ID" value="KAF7118775.1"/>
    <property type="molecule type" value="Genomic_DNA"/>
</dbReference>
<sequence length="203" mass="21787">MQLLFISILTALILSAESVCAATIMSIDPEQSQVWSAVSPDQDTVVPDCFYQTVLVGNGNPHINYFDKQMTQTVTNCDQPNVVCSTGATQGTTFSWSVSGTLNPINWISGGFDVGVSYSSSVNEGCSAGAPNQDVCLWYQQAYVAYTVQNVWSSPLCGTDSSSYILWSPTNGNACGRGYYCVVNTCRSIGQGYWTLSGPAGWC</sequence>
<dbReference type="Proteomes" id="UP000662466">
    <property type="component" value="Unassembled WGS sequence"/>
</dbReference>
<feature type="chain" id="PRO_5036431075" evidence="1">
    <location>
        <begin position="22"/>
        <end position="203"/>
    </location>
</feature>
<dbReference type="EMBL" id="JACBAF010002292">
    <property type="protein sequence ID" value="KAF7158204.1"/>
    <property type="molecule type" value="Genomic_DNA"/>
</dbReference>
<dbReference type="OrthoDB" id="3641682at2759"/>
<evidence type="ECO:0000256" key="1">
    <source>
        <dbReference type="SAM" id="SignalP"/>
    </source>
</evidence>
<evidence type="ECO:0000313" key="3">
    <source>
        <dbReference type="EMBL" id="KAF7158204.1"/>
    </source>
</evidence>
<organism evidence="3 5">
    <name type="scientific">Aspergillus hiratsukae</name>
    <dbReference type="NCBI Taxonomy" id="1194566"/>
    <lineage>
        <taxon>Eukaryota</taxon>
        <taxon>Fungi</taxon>
        <taxon>Dikarya</taxon>
        <taxon>Ascomycota</taxon>
        <taxon>Pezizomycotina</taxon>
        <taxon>Eurotiomycetes</taxon>
        <taxon>Eurotiomycetidae</taxon>
        <taxon>Eurotiales</taxon>
        <taxon>Aspergillaceae</taxon>
        <taxon>Aspergillus</taxon>
        <taxon>Aspergillus subgen. Fumigati</taxon>
    </lineage>
</organism>